<dbReference type="Proteomes" id="UP001151760">
    <property type="component" value="Unassembled WGS sequence"/>
</dbReference>
<feature type="region of interest" description="Disordered" evidence="1">
    <location>
        <begin position="389"/>
        <end position="421"/>
    </location>
</feature>
<reference evidence="2" key="1">
    <citation type="journal article" date="2022" name="Int. J. Mol. Sci.">
        <title>Draft Genome of Tanacetum Coccineum: Genomic Comparison of Closely Related Tanacetum-Family Plants.</title>
        <authorList>
            <person name="Yamashiro T."/>
            <person name="Shiraishi A."/>
            <person name="Nakayama K."/>
            <person name="Satake H."/>
        </authorList>
    </citation>
    <scope>NUCLEOTIDE SEQUENCE</scope>
</reference>
<dbReference type="EMBL" id="BQNB010013651">
    <property type="protein sequence ID" value="GJT18619.1"/>
    <property type="molecule type" value="Genomic_DNA"/>
</dbReference>
<keyword evidence="3" id="KW-1185">Reference proteome</keyword>
<sequence>MAEEQAIIYAPQWENMNVENVSFQTNNVVGNFNYLPEVLAYKPIMKFLMNCPLKQAFTKCPSLMPIAYDPSPPTNATVAHPLKEFLIKFLVINDTKPLIIDFKTFCSSTGLDYNKGKYVAHLSPEAVKKELAKIVTNASYLDKTPVLKISFLVAWRILFTFVIQVLGENYSSTEQINYIQQMIAYYLITRTEVDIGEIIYKELLGPEYTQDENFGNLPGILSNSNFSKDPSKVTDIELTIHIVVGLETSGALSKKRKQPKPKKTHSEAKPADTGLSSTVPDEDTTRTMTRPKCPLGDKDSKGSKPLVDMEPINPTIAALSGTGVEYQVYETQSTRLRYQALTNTEGKTSFEEDPDTETLPLTTIVDIQAYLLSDDDLLQESDEEVFTAGDDMDADPKADEEVQSLQPTQDKPKSSPFQETDDYDLSSYLVALRKYDNTLPLTERQLQVEAATSYADLKLGLDDIINTSFTKYENNDAALRNFQRLIDLFKSDHNTSMRRILDNLDEVQNVVKEDHALNRKVIEATEAYTKNFSSLTELLNLVKGLDFPGFKAVVADLQALVLRQ</sequence>
<organism evidence="2 3">
    <name type="scientific">Tanacetum coccineum</name>
    <dbReference type="NCBI Taxonomy" id="301880"/>
    <lineage>
        <taxon>Eukaryota</taxon>
        <taxon>Viridiplantae</taxon>
        <taxon>Streptophyta</taxon>
        <taxon>Embryophyta</taxon>
        <taxon>Tracheophyta</taxon>
        <taxon>Spermatophyta</taxon>
        <taxon>Magnoliopsida</taxon>
        <taxon>eudicotyledons</taxon>
        <taxon>Gunneridae</taxon>
        <taxon>Pentapetalae</taxon>
        <taxon>asterids</taxon>
        <taxon>campanulids</taxon>
        <taxon>Asterales</taxon>
        <taxon>Asteraceae</taxon>
        <taxon>Asteroideae</taxon>
        <taxon>Anthemideae</taxon>
        <taxon>Anthemidinae</taxon>
        <taxon>Tanacetum</taxon>
    </lineage>
</organism>
<gene>
    <name evidence="2" type="ORF">Tco_0877325</name>
</gene>
<feature type="region of interest" description="Disordered" evidence="1">
    <location>
        <begin position="251"/>
        <end position="307"/>
    </location>
</feature>
<comment type="caution">
    <text evidence="2">The sequence shown here is derived from an EMBL/GenBank/DDBJ whole genome shotgun (WGS) entry which is preliminary data.</text>
</comment>
<accession>A0ABQ5BWK3</accession>
<feature type="compositionally biased region" description="Basic residues" evidence="1">
    <location>
        <begin position="253"/>
        <end position="263"/>
    </location>
</feature>
<evidence type="ECO:0000313" key="2">
    <source>
        <dbReference type="EMBL" id="GJT18619.1"/>
    </source>
</evidence>
<reference evidence="2" key="2">
    <citation type="submission" date="2022-01" db="EMBL/GenBank/DDBJ databases">
        <authorList>
            <person name="Yamashiro T."/>
            <person name="Shiraishi A."/>
            <person name="Satake H."/>
            <person name="Nakayama K."/>
        </authorList>
    </citation>
    <scope>NUCLEOTIDE SEQUENCE</scope>
</reference>
<evidence type="ECO:0000313" key="3">
    <source>
        <dbReference type="Proteomes" id="UP001151760"/>
    </source>
</evidence>
<name>A0ABQ5BWK3_9ASTR</name>
<proteinExistence type="predicted"/>
<protein>
    <submittedName>
        <fullName evidence="2">Uncharacterized protein</fullName>
    </submittedName>
</protein>
<evidence type="ECO:0000256" key="1">
    <source>
        <dbReference type="SAM" id="MobiDB-lite"/>
    </source>
</evidence>